<dbReference type="EnsemblPlants" id="Solyc01g016720.2.1">
    <property type="protein sequence ID" value="Solyc01g016720.2.1.1"/>
    <property type="gene ID" value="Solyc01g016720.2"/>
</dbReference>
<dbReference type="Gramene" id="Solyc01g016720.2.1">
    <property type="protein sequence ID" value="Solyc01g016720.2.1.1"/>
    <property type="gene ID" value="Solyc01g016720.2"/>
</dbReference>
<dbReference type="Proteomes" id="UP000004994">
    <property type="component" value="Chromosome 1"/>
</dbReference>
<proteinExistence type="predicted"/>
<sequence length="70" mass="8634">MGRWRFFIRYIFWQRIERKKFWKDFLGKEIRFFRLKKQGILTAFEEALDQYGLKLNSACFFWLSSVSAPS</sequence>
<accession>A0A3Q7EV16</accession>
<keyword evidence="2" id="KW-1185">Reference proteome</keyword>
<dbReference type="InParanoid" id="A0A3Q7EV16"/>
<reference evidence="1" key="2">
    <citation type="submission" date="2019-01" db="UniProtKB">
        <authorList>
            <consortium name="EnsemblPlants"/>
        </authorList>
    </citation>
    <scope>IDENTIFICATION</scope>
    <source>
        <strain evidence="1">cv. Heinz 1706</strain>
    </source>
</reference>
<dbReference type="PaxDb" id="4081-Solyc01g016720.2.1"/>
<evidence type="ECO:0000313" key="1">
    <source>
        <dbReference type="EnsemblPlants" id="Solyc01g016720.2.1.1"/>
    </source>
</evidence>
<protein>
    <submittedName>
        <fullName evidence="1">Uncharacterized protein</fullName>
    </submittedName>
</protein>
<evidence type="ECO:0000313" key="2">
    <source>
        <dbReference type="Proteomes" id="UP000004994"/>
    </source>
</evidence>
<organism evidence="1">
    <name type="scientific">Solanum lycopersicum</name>
    <name type="common">Tomato</name>
    <name type="synonym">Lycopersicon esculentum</name>
    <dbReference type="NCBI Taxonomy" id="4081"/>
    <lineage>
        <taxon>Eukaryota</taxon>
        <taxon>Viridiplantae</taxon>
        <taxon>Streptophyta</taxon>
        <taxon>Embryophyta</taxon>
        <taxon>Tracheophyta</taxon>
        <taxon>Spermatophyta</taxon>
        <taxon>Magnoliopsida</taxon>
        <taxon>eudicotyledons</taxon>
        <taxon>Gunneridae</taxon>
        <taxon>Pentapetalae</taxon>
        <taxon>asterids</taxon>
        <taxon>lamiids</taxon>
        <taxon>Solanales</taxon>
        <taxon>Solanaceae</taxon>
        <taxon>Solanoideae</taxon>
        <taxon>Solaneae</taxon>
        <taxon>Solanum</taxon>
        <taxon>Solanum subgen. Lycopersicon</taxon>
    </lineage>
</organism>
<reference evidence="1" key="1">
    <citation type="journal article" date="2012" name="Nature">
        <title>The tomato genome sequence provides insights into fleshy fruit evolution.</title>
        <authorList>
            <consortium name="Tomato Genome Consortium"/>
        </authorList>
    </citation>
    <scope>NUCLEOTIDE SEQUENCE [LARGE SCALE GENOMIC DNA]</scope>
    <source>
        <strain evidence="1">cv. Heinz 1706</strain>
    </source>
</reference>
<dbReference type="AlphaFoldDB" id="A0A3Q7EV16"/>
<name>A0A3Q7EV16_SOLLC</name>